<evidence type="ECO:0000259" key="3">
    <source>
        <dbReference type="Pfam" id="PF07624"/>
    </source>
</evidence>
<protein>
    <recommendedName>
        <fullName evidence="9">Planctomycete cytochrome C</fullName>
    </recommendedName>
</protein>
<dbReference type="AlphaFoldDB" id="A0A5B9MGF0"/>
<proteinExistence type="predicted"/>
<evidence type="ECO:0000259" key="5">
    <source>
        <dbReference type="Pfam" id="PF07631"/>
    </source>
</evidence>
<feature type="domain" description="DUF1585" evidence="3">
    <location>
        <begin position="803"/>
        <end position="872"/>
    </location>
</feature>
<dbReference type="Pfam" id="PF07627">
    <property type="entry name" value="PSCyt3"/>
    <property type="match status" value="1"/>
</dbReference>
<accession>A0A5B9MGF0</accession>
<feature type="chain" id="PRO_5022784609" description="Planctomycete cytochrome C" evidence="2">
    <location>
        <begin position="40"/>
        <end position="887"/>
    </location>
</feature>
<dbReference type="InterPro" id="IPR013042">
    <property type="entry name" value="DUF1592"/>
</dbReference>
<name>A0A5B9MGF0_9BACT</name>
<dbReference type="InterPro" id="IPR013039">
    <property type="entry name" value="DUF1588"/>
</dbReference>
<evidence type="ECO:0000259" key="4">
    <source>
        <dbReference type="Pfam" id="PF07627"/>
    </source>
</evidence>
<feature type="coiled-coil region" evidence="1">
    <location>
        <begin position="560"/>
        <end position="602"/>
    </location>
</feature>
<feature type="domain" description="Cytochrome C Planctomycete-type" evidence="6">
    <location>
        <begin position="66"/>
        <end position="111"/>
    </location>
</feature>
<dbReference type="Proteomes" id="UP000321353">
    <property type="component" value="Chromosome"/>
</dbReference>
<feature type="domain" description="DUF1592" evidence="5">
    <location>
        <begin position="423"/>
        <end position="558"/>
    </location>
</feature>
<dbReference type="InterPro" id="IPR011429">
    <property type="entry name" value="Cyt_c_Planctomycete-type"/>
</dbReference>
<gene>
    <name evidence="7" type="ORF">Mal15_44020</name>
</gene>
<evidence type="ECO:0000313" key="7">
    <source>
        <dbReference type="EMBL" id="QEG00332.1"/>
    </source>
</evidence>
<evidence type="ECO:0000256" key="1">
    <source>
        <dbReference type="SAM" id="Coils"/>
    </source>
</evidence>
<dbReference type="Pfam" id="PF07631">
    <property type="entry name" value="PSD4"/>
    <property type="match status" value="1"/>
</dbReference>
<feature type="signal peptide" evidence="2">
    <location>
        <begin position="1"/>
        <end position="39"/>
    </location>
</feature>
<dbReference type="Pfam" id="PF07624">
    <property type="entry name" value="PSD2"/>
    <property type="match status" value="1"/>
</dbReference>
<keyword evidence="1" id="KW-0175">Coiled coil</keyword>
<evidence type="ECO:0000256" key="2">
    <source>
        <dbReference type="SAM" id="SignalP"/>
    </source>
</evidence>
<keyword evidence="8" id="KW-1185">Reference proteome</keyword>
<keyword evidence="2" id="KW-0732">Signal</keyword>
<dbReference type="EMBL" id="CP036264">
    <property type="protein sequence ID" value="QEG00332.1"/>
    <property type="molecule type" value="Genomic_DNA"/>
</dbReference>
<sequence length="887" mass="99571" precursor="true">MKSNKPGRKRRLVNSWMRRSTSCVLLVACWLSFGVPASAAAETYTPGQGADKDFESFAGAFLADHCIDCHGETAPEGDLSLHDLGPVDEINAGIWKSVWAQVSLQEMPPPDASELGVVDRLQFSDWVVDELSRVMRDKGGFHAHRDPHKGNFVNHELLFGELPAEIQLVPTSSPARIWRLTPQEHITRLNELINTEPPYDPEKPGLRTHGDAVPTNHGGELKLYFGVDRIIQWQGGTVAYATSVKSVPAILSSARKHGLENYPDFYTVNSAEATQILDLADDILRYMAEGPLSIAKPYQITDDPKSIADKMVGDLRGLPTSLVYSTKVVRPLTPVHDLMKDDGVSDQRVRAAVDFLFQALTYRPPTDQESNQYLQIVNESIQKLGKEDGAILGLSAIFLDRDALFRPELVQYGTPDPHGRVMLQDWELGLAVNHALRYIRPDQELRTAILDGRMRTRDDVRREVQRMLGDDSIRKPRVLKFFRDYFDYDLAGYICKDNKALTETGVTARGESHYRAMFDATASTDRLVELILQEDKDVLKQLLTTDKVVATDKDAYYFGRKRTKEEHDAAVAAVEEEEAEAKKKDNAALKQARQELDDLEKWLKENPEGDTPKKQEELAAKKKTVEAAEKARAATVRQYRLDKEKLGIAAADLSGPEIFARVSRRSFGRGSMKPERILATAPEGQRLGILTHPSWLVSHSDAMDNHAILRGRWIRERLLGGGIPDVPITVDAMLPDEPHNTLRQRMRVTRETYCWTCHEKMDPLGLPFEMYNHAGVYRTLELDQPVDSSGEIIDSGDPALDGEVSDAIEMIEKLAESERVEQVFVRHAFRFWMGRNETLHDAPVLQDAHRAYKESGGSMNALITSLLTSDAFLYRTRTGPELSTTAK</sequence>
<reference evidence="7 8" key="1">
    <citation type="submission" date="2019-02" db="EMBL/GenBank/DDBJ databases">
        <title>Planctomycetal bacteria perform biofilm scaping via a novel small molecule.</title>
        <authorList>
            <person name="Jeske O."/>
            <person name="Boedeker C."/>
            <person name="Wiegand S."/>
            <person name="Breitling P."/>
            <person name="Kallscheuer N."/>
            <person name="Jogler M."/>
            <person name="Rohde M."/>
            <person name="Petersen J."/>
            <person name="Medema M.H."/>
            <person name="Surup F."/>
            <person name="Jogler C."/>
        </authorList>
    </citation>
    <scope>NUCLEOTIDE SEQUENCE [LARGE SCALE GENOMIC DNA]</scope>
    <source>
        <strain evidence="7 8">Mal15</strain>
    </source>
</reference>
<feature type="domain" description="DUF1588" evidence="4">
    <location>
        <begin position="686"/>
        <end position="779"/>
    </location>
</feature>
<dbReference type="InterPro" id="IPR011478">
    <property type="entry name" value="DUF1585"/>
</dbReference>
<organism evidence="7 8">
    <name type="scientific">Stieleria maiorica</name>
    <dbReference type="NCBI Taxonomy" id="2795974"/>
    <lineage>
        <taxon>Bacteria</taxon>
        <taxon>Pseudomonadati</taxon>
        <taxon>Planctomycetota</taxon>
        <taxon>Planctomycetia</taxon>
        <taxon>Pirellulales</taxon>
        <taxon>Pirellulaceae</taxon>
        <taxon>Stieleria</taxon>
    </lineage>
</organism>
<dbReference type="KEGG" id="smam:Mal15_44020"/>
<evidence type="ECO:0008006" key="9">
    <source>
        <dbReference type="Google" id="ProtNLM"/>
    </source>
</evidence>
<evidence type="ECO:0000313" key="8">
    <source>
        <dbReference type="Proteomes" id="UP000321353"/>
    </source>
</evidence>
<dbReference type="Pfam" id="PF07635">
    <property type="entry name" value="PSCyt1"/>
    <property type="match status" value="1"/>
</dbReference>
<evidence type="ECO:0000259" key="6">
    <source>
        <dbReference type="Pfam" id="PF07635"/>
    </source>
</evidence>